<evidence type="ECO:0000313" key="2">
    <source>
        <dbReference type="EMBL" id="MFC6953833.1"/>
    </source>
</evidence>
<comment type="caution">
    <text evidence="2">The sequence shown here is derived from an EMBL/GenBank/DDBJ whole genome shotgun (WGS) entry which is preliminary data.</text>
</comment>
<protein>
    <recommendedName>
        <fullName evidence="4">Major facilitator superfamily (MFS) profile domain-containing protein</fullName>
    </recommendedName>
</protein>
<gene>
    <name evidence="2" type="ORF">ACFQGB_13255</name>
</gene>
<name>A0ABD5VH70_9EURY</name>
<keyword evidence="3" id="KW-1185">Reference proteome</keyword>
<feature type="transmembrane region" description="Helical" evidence="1">
    <location>
        <begin position="15"/>
        <end position="35"/>
    </location>
</feature>
<proteinExistence type="predicted"/>
<dbReference type="EMBL" id="JBHSXN010000002">
    <property type="protein sequence ID" value="MFC6953833.1"/>
    <property type="molecule type" value="Genomic_DNA"/>
</dbReference>
<feature type="transmembrane region" description="Helical" evidence="1">
    <location>
        <begin position="41"/>
        <end position="59"/>
    </location>
</feature>
<evidence type="ECO:0000313" key="3">
    <source>
        <dbReference type="Proteomes" id="UP001596395"/>
    </source>
</evidence>
<dbReference type="RefSeq" id="WP_336350784.1">
    <property type="nucleotide sequence ID" value="NZ_JAZAQL010000002.1"/>
</dbReference>
<organism evidence="2 3">
    <name type="scientific">Halorubellus litoreus</name>
    <dbReference type="NCBI Taxonomy" id="755308"/>
    <lineage>
        <taxon>Archaea</taxon>
        <taxon>Methanobacteriati</taxon>
        <taxon>Methanobacteriota</taxon>
        <taxon>Stenosarchaea group</taxon>
        <taxon>Halobacteria</taxon>
        <taxon>Halobacteriales</taxon>
        <taxon>Halorubellaceae</taxon>
        <taxon>Halorubellus</taxon>
    </lineage>
</organism>
<keyword evidence="1" id="KW-0472">Membrane</keyword>
<dbReference type="Proteomes" id="UP001596395">
    <property type="component" value="Unassembled WGS sequence"/>
</dbReference>
<keyword evidence="1" id="KW-0812">Transmembrane</keyword>
<dbReference type="AlphaFoldDB" id="A0ABD5VH70"/>
<reference evidence="2 3" key="1">
    <citation type="journal article" date="2019" name="Int. J. Syst. Evol. Microbiol.">
        <title>The Global Catalogue of Microorganisms (GCM) 10K type strain sequencing project: providing services to taxonomists for standard genome sequencing and annotation.</title>
        <authorList>
            <consortium name="The Broad Institute Genomics Platform"/>
            <consortium name="The Broad Institute Genome Sequencing Center for Infectious Disease"/>
            <person name="Wu L."/>
            <person name="Ma J."/>
        </authorList>
    </citation>
    <scope>NUCLEOTIDE SEQUENCE [LARGE SCALE GENOMIC DNA]</scope>
    <source>
        <strain evidence="2 3">GX26</strain>
    </source>
</reference>
<evidence type="ECO:0008006" key="4">
    <source>
        <dbReference type="Google" id="ProtNLM"/>
    </source>
</evidence>
<keyword evidence="1" id="KW-1133">Transmembrane helix</keyword>
<feature type="transmembrane region" description="Helical" evidence="1">
    <location>
        <begin position="71"/>
        <end position="89"/>
    </location>
</feature>
<sequence>MGIGLLQYERLEGRVVLGLWVVGLLALAVVLSATLRSIGSVLLLGVGPLAVVSAVLAQLAGVSTISRYRTLFVGLVAAFFAVLLGTLSLVTGTGVFALLGFGASMLAGVAAVVA</sequence>
<accession>A0ABD5VH70</accession>
<feature type="transmembrane region" description="Helical" evidence="1">
    <location>
        <begin position="95"/>
        <end position="113"/>
    </location>
</feature>
<evidence type="ECO:0000256" key="1">
    <source>
        <dbReference type="SAM" id="Phobius"/>
    </source>
</evidence>